<keyword evidence="9" id="KW-1185">Reference proteome</keyword>
<dbReference type="NCBIfam" id="TIGR02937">
    <property type="entry name" value="sigma70-ECF"/>
    <property type="match status" value="1"/>
</dbReference>
<evidence type="ECO:0000256" key="4">
    <source>
        <dbReference type="ARBA" id="ARBA00023163"/>
    </source>
</evidence>
<dbReference type="InterPro" id="IPR036388">
    <property type="entry name" value="WH-like_DNA-bd_sf"/>
</dbReference>
<dbReference type="SUPFAM" id="SSF88946">
    <property type="entry name" value="Sigma2 domain of RNA polymerase sigma factors"/>
    <property type="match status" value="1"/>
</dbReference>
<dbReference type="InterPro" id="IPR039425">
    <property type="entry name" value="RNA_pol_sigma-70-like"/>
</dbReference>
<protein>
    <recommendedName>
        <fullName evidence="10">RNA polymerase sigma factor</fullName>
    </recommendedName>
</protein>
<accession>A0A402AUU0</accession>
<comment type="caution">
    <text evidence="8">The sequence shown here is derived from an EMBL/GenBank/DDBJ whole genome shotgun (WGS) entry which is preliminary data.</text>
</comment>
<evidence type="ECO:0000256" key="1">
    <source>
        <dbReference type="ARBA" id="ARBA00010641"/>
    </source>
</evidence>
<evidence type="ECO:0000256" key="3">
    <source>
        <dbReference type="ARBA" id="ARBA00023082"/>
    </source>
</evidence>
<dbReference type="PANTHER" id="PTHR43133:SF51">
    <property type="entry name" value="RNA POLYMERASE SIGMA FACTOR"/>
    <property type="match status" value="1"/>
</dbReference>
<dbReference type="InterPro" id="IPR013325">
    <property type="entry name" value="RNA_pol_sigma_r2"/>
</dbReference>
<dbReference type="Proteomes" id="UP000287188">
    <property type="component" value="Unassembled WGS sequence"/>
</dbReference>
<dbReference type="EMBL" id="BIFS01000002">
    <property type="protein sequence ID" value="GCE22888.1"/>
    <property type="molecule type" value="Genomic_DNA"/>
</dbReference>
<evidence type="ECO:0000313" key="9">
    <source>
        <dbReference type="Proteomes" id="UP000287188"/>
    </source>
</evidence>
<dbReference type="PANTHER" id="PTHR43133">
    <property type="entry name" value="RNA POLYMERASE ECF-TYPE SIGMA FACTO"/>
    <property type="match status" value="1"/>
</dbReference>
<keyword evidence="2" id="KW-0805">Transcription regulation</keyword>
<evidence type="ECO:0000259" key="6">
    <source>
        <dbReference type="Pfam" id="PF04542"/>
    </source>
</evidence>
<evidence type="ECO:0000256" key="2">
    <source>
        <dbReference type="ARBA" id="ARBA00023015"/>
    </source>
</evidence>
<dbReference type="SUPFAM" id="SSF88659">
    <property type="entry name" value="Sigma3 and sigma4 domains of RNA polymerase sigma factors"/>
    <property type="match status" value="1"/>
</dbReference>
<name>A0A402AUU0_9CHLR</name>
<dbReference type="GO" id="GO:0003677">
    <property type="term" value="F:DNA binding"/>
    <property type="evidence" value="ECO:0007669"/>
    <property type="project" value="InterPro"/>
</dbReference>
<evidence type="ECO:0008006" key="10">
    <source>
        <dbReference type="Google" id="ProtNLM"/>
    </source>
</evidence>
<dbReference type="Gene3D" id="1.10.1740.10">
    <property type="match status" value="1"/>
</dbReference>
<organism evidence="8 9">
    <name type="scientific">Dictyobacter kobayashii</name>
    <dbReference type="NCBI Taxonomy" id="2014872"/>
    <lineage>
        <taxon>Bacteria</taxon>
        <taxon>Bacillati</taxon>
        <taxon>Chloroflexota</taxon>
        <taxon>Ktedonobacteria</taxon>
        <taxon>Ktedonobacterales</taxon>
        <taxon>Dictyobacteraceae</taxon>
        <taxon>Dictyobacter</taxon>
    </lineage>
</organism>
<keyword evidence="3" id="KW-0731">Sigma factor</keyword>
<keyword evidence="4" id="KW-0804">Transcription</keyword>
<proteinExistence type="inferred from homology"/>
<feature type="domain" description="RNA polymerase sigma factor 70 region 4 type 2" evidence="7">
    <location>
        <begin position="119"/>
        <end position="171"/>
    </location>
</feature>
<dbReference type="Pfam" id="PF08281">
    <property type="entry name" value="Sigma70_r4_2"/>
    <property type="match status" value="1"/>
</dbReference>
<dbReference type="InterPro" id="IPR013249">
    <property type="entry name" value="RNA_pol_sigma70_r4_t2"/>
</dbReference>
<evidence type="ECO:0000256" key="5">
    <source>
        <dbReference type="SAM" id="MobiDB-lite"/>
    </source>
</evidence>
<dbReference type="GO" id="GO:0006352">
    <property type="term" value="P:DNA-templated transcription initiation"/>
    <property type="evidence" value="ECO:0007669"/>
    <property type="project" value="InterPro"/>
</dbReference>
<dbReference type="InterPro" id="IPR013324">
    <property type="entry name" value="RNA_pol_sigma_r3/r4-like"/>
</dbReference>
<evidence type="ECO:0000259" key="7">
    <source>
        <dbReference type="Pfam" id="PF08281"/>
    </source>
</evidence>
<gene>
    <name evidence="8" type="ORF">KDK_66880</name>
</gene>
<dbReference type="InterPro" id="IPR014284">
    <property type="entry name" value="RNA_pol_sigma-70_dom"/>
</dbReference>
<evidence type="ECO:0000313" key="8">
    <source>
        <dbReference type="EMBL" id="GCE22888.1"/>
    </source>
</evidence>
<feature type="region of interest" description="Disordered" evidence="5">
    <location>
        <begin position="179"/>
        <end position="199"/>
    </location>
</feature>
<dbReference type="Gene3D" id="1.10.10.10">
    <property type="entry name" value="Winged helix-like DNA-binding domain superfamily/Winged helix DNA-binding domain"/>
    <property type="match status" value="1"/>
</dbReference>
<dbReference type="AlphaFoldDB" id="A0A402AUU0"/>
<dbReference type="CDD" id="cd06171">
    <property type="entry name" value="Sigma70_r4"/>
    <property type="match status" value="1"/>
</dbReference>
<dbReference type="GO" id="GO:0016987">
    <property type="term" value="F:sigma factor activity"/>
    <property type="evidence" value="ECO:0007669"/>
    <property type="project" value="UniProtKB-KW"/>
</dbReference>
<dbReference type="Pfam" id="PF04542">
    <property type="entry name" value="Sigma70_r2"/>
    <property type="match status" value="1"/>
</dbReference>
<sequence>MLATDLHLHFQQMVLSYQHRLYTFAYRLSGSQQNAEDIVQEAFISAYVTLENYPPERIRTLKLQAWLYRVTLNVYTHSLRGSRLHVVPLDMEAEGAALEIEDRMEEQPEMLFEHIEQQQELACLLAQLPERYRITITCYYFEHLSYQEIADLLDQPIGTVKSSISRGIRQLRKLIEAAPEQEGRKETRWNPKSAMQQKK</sequence>
<comment type="similarity">
    <text evidence="1">Belongs to the sigma-70 factor family. ECF subfamily.</text>
</comment>
<reference evidence="9" key="1">
    <citation type="submission" date="2018-12" db="EMBL/GenBank/DDBJ databases">
        <title>Tengunoibacter tsumagoiensis gen. nov., sp. nov., Dictyobacter kobayashii sp. nov., D. alpinus sp. nov., and D. joshuensis sp. nov. and description of Dictyobacteraceae fam. nov. within the order Ktedonobacterales isolated from Tengu-no-mugimeshi.</title>
        <authorList>
            <person name="Wang C.M."/>
            <person name="Zheng Y."/>
            <person name="Sakai Y."/>
            <person name="Toyoda A."/>
            <person name="Minakuchi Y."/>
            <person name="Abe K."/>
            <person name="Yokota A."/>
            <person name="Yabe S."/>
        </authorList>
    </citation>
    <scope>NUCLEOTIDE SEQUENCE [LARGE SCALE GENOMIC DNA]</scope>
    <source>
        <strain evidence="9">Uno11</strain>
    </source>
</reference>
<feature type="domain" description="RNA polymerase sigma-70 region 2" evidence="6">
    <location>
        <begin position="13"/>
        <end position="82"/>
    </location>
</feature>
<dbReference type="InterPro" id="IPR007627">
    <property type="entry name" value="RNA_pol_sigma70_r2"/>
</dbReference>